<organism evidence="4 5">
    <name type="scientific">Dimargaris verticillata</name>
    <dbReference type="NCBI Taxonomy" id="2761393"/>
    <lineage>
        <taxon>Eukaryota</taxon>
        <taxon>Fungi</taxon>
        <taxon>Fungi incertae sedis</taxon>
        <taxon>Zoopagomycota</taxon>
        <taxon>Kickxellomycotina</taxon>
        <taxon>Dimargaritomycetes</taxon>
        <taxon>Dimargaritales</taxon>
        <taxon>Dimargaritaceae</taxon>
        <taxon>Dimargaris</taxon>
    </lineage>
</organism>
<dbReference type="GO" id="GO:0003723">
    <property type="term" value="F:RNA binding"/>
    <property type="evidence" value="ECO:0007669"/>
    <property type="project" value="UniProtKB-KW"/>
</dbReference>
<dbReference type="EMBL" id="JANBQB010000123">
    <property type="protein sequence ID" value="KAJ1981505.1"/>
    <property type="molecule type" value="Genomic_DNA"/>
</dbReference>
<feature type="domain" description="Chromatin target of PRMT1 protein C-terminal" evidence="3">
    <location>
        <begin position="80"/>
        <end position="165"/>
    </location>
</feature>
<name>A0A9W8B2H8_9FUNG</name>
<comment type="caution">
    <text evidence="4">The sequence shown here is derived from an EMBL/GenBank/DDBJ whole genome shotgun (WGS) entry which is preliminary data.</text>
</comment>
<evidence type="ECO:0000313" key="5">
    <source>
        <dbReference type="Proteomes" id="UP001151582"/>
    </source>
</evidence>
<dbReference type="Proteomes" id="UP001151582">
    <property type="component" value="Unassembled WGS sequence"/>
</dbReference>
<feature type="compositionally biased region" description="Basic and acidic residues" evidence="2">
    <location>
        <begin position="122"/>
        <end position="132"/>
    </location>
</feature>
<evidence type="ECO:0000256" key="1">
    <source>
        <dbReference type="ARBA" id="ARBA00022884"/>
    </source>
</evidence>
<accession>A0A9W8B2H8</accession>
<reference evidence="4" key="1">
    <citation type="submission" date="2022-07" db="EMBL/GenBank/DDBJ databases">
        <title>Phylogenomic reconstructions and comparative analyses of Kickxellomycotina fungi.</title>
        <authorList>
            <person name="Reynolds N.K."/>
            <person name="Stajich J.E."/>
            <person name="Barry K."/>
            <person name="Grigoriev I.V."/>
            <person name="Crous P."/>
            <person name="Smith M.E."/>
        </authorList>
    </citation>
    <scope>NUCLEOTIDE SEQUENCE</scope>
    <source>
        <strain evidence="4">RSA 567</strain>
    </source>
</reference>
<protein>
    <recommendedName>
        <fullName evidence="3">Chromatin target of PRMT1 protein C-terminal domain-containing protein</fullName>
    </recommendedName>
</protein>
<dbReference type="InterPro" id="IPR025715">
    <property type="entry name" value="FoP_C"/>
</dbReference>
<evidence type="ECO:0000256" key="2">
    <source>
        <dbReference type="SAM" id="MobiDB-lite"/>
    </source>
</evidence>
<sequence>MPTHDGAKSSLSQRFQEISIARRSEQRAVAAGARFKSVMAKRQGAAKPNAKDVQSVVRQRRRTEAQKVVNAATAKTHSKGKHKIVRSSVKKATTSAGATGRTAPKARVQKRRSEKSRPKPVTKREPDSKESLDAQLSSYMMKDGQTAKSSLDYDLDAYMTTNEPAEPSDKPTN</sequence>
<evidence type="ECO:0000259" key="3">
    <source>
        <dbReference type="SMART" id="SM01218"/>
    </source>
</evidence>
<feature type="compositionally biased region" description="Basic residues" evidence="2">
    <location>
        <begin position="76"/>
        <end position="89"/>
    </location>
</feature>
<dbReference type="SMART" id="SM01218">
    <property type="entry name" value="FoP_duplication"/>
    <property type="match status" value="1"/>
</dbReference>
<dbReference type="OrthoDB" id="5599506at2759"/>
<feature type="region of interest" description="Disordered" evidence="2">
    <location>
        <begin position="40"/>
        <end position="173"/>
    </location>
</feature>
<keyword evidence="1" id="KW-0694">RNA-binding</keyword>
<dbReference type="Pfam" id="PF13865">
    <property type="entry name" value="FoP_duplication"/>
    <property type="match status" value="1"/>
</dbReference>
<proteinExistence type="predicted"/>
<dbReference type="AlphaFoldDB" id="A0A9W8B2H8"/>
<gene>
    <name evidence="4" type="ORF">H4R34_002057</name>
</gene>
<feature type="compositionally biased region" description="Low complexity" evidence="2">
    <location>
        <begin position="92"/>
        <end position="103"/>
    </location>
</feature>
<evidence type="ECO:0000313" key="4">
    <source>
        <dbReference type="EMBL" id="KAJ1981505.1"/>
    </source>
</evidence>
<feature type="compositionally biased region" description="Basic residues" evidence="2">
    <location>
        <begin position="107"/>
        <end position="121"/>
    </location>
</feature>
<keyword evidence="5" id="KW-1185">Reference proteome</keyword>